<organism evidence="1 2">
    <name type="scientific">Bacteroides caecimuris</name>
    <dbReference type="NCBI Taxonomy" id="1796613"/>
    <lineage>
        <taxon>Bacteria</taxon>
        <taxon>Pseudomonadati</taxon>
        <taxon>Bacteroidota</taxon>
        <taxon>Bacteroidia</taxon>
        <taxon>Bacteroidales</taxon>
        <taxon>Bacteroidaceae</taxon>
        <taxon>Bacteroides</taxon>
    </lineage>
</organism>
<dbReference type="KEGG" id="bcae:A4V03_15520"/>
<dbReference type="Proteomes" id="UP000092631">
    <property type="component" value="Chromosome"/>
</dbReference>
<accession>A0A1C7H1L6</accession>
<protein>
    <submittedName>
        <fullName evidence="1">Uncharacterized protein</fullName>
    </submittedName>
</protein>
<name>A0A1C7H1L6_9BACE</name>
<evidence type="ECO:0000313" key="2">
    <source>
        <dbReference type="Proteomes" id="UP000092631"/>
    </source>
</evidence>
<gene>
    <name evidence="1" type="ORF">A4V03_15520</name>
</gene>
<keyword evidence="2" id="KW-1185">Reference proteome</keyword>
<evidence type="ECO:0000313" key="1">
    <source>
        <dbReference type="EMBL" id="ANU58798.1"/>
    </source>
</evidence>
<reference evidence="2" key="1">
    <citation type="submission" date="2016-04" db="EMBL/GenBank/DDBJ databases">
        <title>Complete Genome Sequences of Twelve Strains of a Stable Defined Moderately Diverse Mouse Microbiota 2 (sDMDMm2).</title>
        <authorList>
            <person name="Uchimura Y."/>
            <person name="Wyss M."/>
            <person name="Brugiroux S."/>
            <person name="Limenitakis J.P."/>
            <person name="Stecher B."/>
            <person name="McCoy K.D."/>
            <person name="Macpherson A.J."/>
        </authorList>
    </citation>
    <scope>NUCLEOTIDE SEQUENCE [LARGE SCALE GENOMIC DNA]</scope>
    <source>
        <strain evidence="2">I48</strain>
    </source>
</reference>
<dbReference type="EMBL" id="CP015401">
    <property type="protein sequence ID" value="ANU58798.1"/>
    <property type="molecule type" value="Genomic_DNA"/>
</dbReference>
<sequence>MKPRESMTFGALFYDSFPLFKVIYGLFGKDFIPIGMRIFSHRGKMVEKMFAGMAAIKKGNFIYYEVPLFYFESKGPALSR</sequence>
<dbReference type="AlphaFoldDB" id="A0A1C7H1L6"/>
<proteinExistence type="predicted"/>